<keyword evidence="2" id="KW-0325">Glycoprotein</keyword>
<dbReference type="Gene3D" id="3.40.50.300">
    <property type="entry name" value="P-loop containing nucleotide triphosphate hydrolases"/>
    <property type="match status" value="1"/>
</dbReference>
<dbReference type="InterPro" id="IPR037359">
    <property type="entry name" value="NST/OST"/>
</dbReference>
<evidence type="ECO:0000256" key="1">
    <source>
        <dbReference type="ARBA" id="ARBA00022679"/>
    </source>
</evidence>
<reference evidence="4 5" key="1">
    <citation type="submission" date="2019-03" db="EMBL/GenBank/DDBJ databases">
        <title>Jiella endophytica sp. nov., a novel endophytic bacterium isolated from root of Ficus microcarpa Linn. f.</title>
        <authorList>
            <person name="Tuo L."/>
        </authorList>
    </citation>
    <scope>NUCLEOTIDE SEQUENCE [LARGE SCALE GENOMIC DNA]</scope>
    <source>
        <strain evidence="4 5">CBS5Q-3</strain>
    </source>
</reference>
<comment type="caution">
    <text evidence="4">The sequence shown here is derived from an EMBL/GenBank/DDBJ whole genome shotgun (WGS) entry which is preliminary data.</text>
</comment>
<dbReference type="InterPro" id="IPR000863">
    <property type="entry name" value="Sulfotransferase_dom"/>
</dbReference>
<dbReference type="Pfam" id="PF00685">
    <property type="entry name" value="Sulfotransfer_1"/>
    <property type="match status" value="1"/>
</dbReference>
<evidence type="ECO:0000256" key="2">
    <source>
        <dbReference type="ARBA" id="ARBA00023180"/>
    </source>
</evidence>
<keyword evidence="5" id="KW-1185">Reference proteome</keyword>
<evidence type="ECO:0000313" key="4">
    <source>
        <dbReference type="EMBL" id="TFF22879.1"/>
    </source>
</evidence>
<dbReference type="SUPFAM" id="SSF52540">
    <property type="entry name" value="P-loop containing nucleoside triphosphate hydrolases"/>
    <property type="match status" value="1"/>
</dbReference>
<proteinExistence type="predicted"/>
<organism evidence="4 5">
    <name type="scientific">Jiella endophytica</name>
    <dbReference type="NCBI Taxonomy" id="2558362"/>
    <lineage>
        <taxon>Bacteria</taxon>
        <taxon>Pseudomonadati</taxon>
        <taxon>Pseudomonadota</taxon>
        <taxon>Alphaproteobacteria</taxon>
        <taxon>Hyphomicrobiales</taxon>
        <taxon>Aurantimonadaceae</taxon>
        <taxon>Jiella</taxon>
    </lineage>
</organism>
<name>A0A4Y8RIJ9_9HYPH</name>
<gene>
    <name evidence="4" type="ORF">E3C22_10485</name>
</gene>
<feature type="domain" description="Sulfotransferase" evidence="3">
    <location>
        <begin position="9"/>
        <end position="241"/>
    </location>
</feature>
<evidence type="ECO:0000313" key="5">
    <source>
        <dbReference type="Proteomes" id="UP000298179"/>
    </source>
</evidence>
<keyword evidence="1" id="KW-0808">Transferase</keyword>
<dbReference type="PANTHER" id="PTHR10605">
    <property type="entry name" value="HEPARAN SULFATE SULFOTRANSFERASE"/>
    <property type="match status" value="1"/>
</dbReference>
<dbReference type="OrthoDB" id="981508at2"/>
<dbReference type="Proteomes" id="UP000298179">
    <property type="component" value="Unassembled WGS sequence"/>
</dbReference>
<accession>A0A4Y8RIJ9</accession>
<dbReference type="GO" id="GO:0008146">
    <property type="term" value="F:sulfotransferase activity"/>
    <property type="evidence" value="ECO:0007669"/>
    <property type="project" value="InterPro"/>
</dbReference>
<evidence type="ECO:0000259" key="3">
    <source>
        <dbReference type="Pfam" id="PF00685"/>
    </source>
</evidence>
<dbReference type="PANTHER" id="PTHR10605:SF56">
    <property type="entry name" value="BIFUNCTIONAL HEPARAN SULFATE N-DEACETYLASE_N-SULFOTRANSFERASE"/>
    <property type="match status" value="1"/>
</dbReference>
<dbReference type="RefSeq" id="WP_134761980.1">
    <property type="nucleotide sequence ID" value="NZ_SOZD01000003.1"/>
</dbReference>
<protein>
    <recommendedName>
        <fullName evidence="3">Sulfotransferase domain-containing protein</fullName>
    </recommendedName>
</protein>
<dbReference type="AlphaFoldDB" id="A0A4Y8RIJ9"/>
<dbReference type="EMBL" id="SOZD01000003">
    <property type="protein sequence ID" value="TFF22879.1"/>
    <property type="molecule type" value="Genomic_DNA"/>
</dbReference>
<dbReference type="InterPro" id="IPR027417">
    <property type="entry name" value="P-loop_NTPase"/>
</dbReference>
<sequence>MSARIPELFLIAGAQKAGTSWLYNRLSHHPEIVTAHRKEMHYFNAVHSSGRLGTLFKAEAIKALANQRLNDVAAYFQAQVQGHKSHGPVHQALRPMDDGWYIDAFRGHGRWAIDATPEYASLPDAGHEHIKRISRRQKILFVMREPTDRALSAVRYHFKTRNQDIRTADEASIAEVARNSFIVGMSRYLPTIAMLRKHYEPDDVMILVYEKIMSQPRRSLAQICRFLEIPRRYIDEIPDDVVERRDNATDRFDMPAAVVKMIADALEADTAVLVDRYPDARAFWQRSADQANEHPVRM</sequence>